<protein>
    <submittedName>
        <fullName evidence="1">Uncharacterized protein</fullName>
    </submittedName>
</protein>
<comment type="caution">
    <text evidence="1">The sequence shown here is derived from an EMBL/GenBank/DDBJ whole genome shotgun (WGS) entry which is preliminary data.</text>
</comment>
<dbReference type="EMBL" id="QXFU01001922">
    <property type="protein sequence ID" value="KAE8993255.1"/>
    <property type="molecule type" value="Genomic_DNA"/>
</dbReference>
<name>A0A6A3JLD1_9STRA</name>
<sequence length="129" mass="14435">MNPPANENYPHTKIFCGFLGLNHARFRIGLKTSVRLKADLWQDDKANSKTKSTVFCIFRRAFLAVAESICGVEAGAASLSAFNRKKHSKGNVLSLPAEETSQIFRLLAAGMTATKRNSVEQRIRRIRLR</sequence>
<dbReference type="AlphaFoldDB" id="A0A6A3JLD1"/>
<organism evidence="1 2">
    <name type="scientific">Phytophthora rubi</name>
    <dbReference type="NCBI Taxonomy" id="129364"/>
    <lineage>
        <taxon>Eukaryota</taxon>
        <taxon>Sar</taxon>
        <taxon>Stramenopiles</taxon>
        <taxon>Oomycota</taxon>
        <taxon>Peronosporomycetes</taxon>
        <taxon>Peronosporales</taxon>
        <taxon>Peronosporaceae</taxon>
        <taxon>Phytophthora</taxon>
    </lineage>
</organism>
<proteinExistence type="predicted"/>
<evidence type="ECO:0000313" key="1">
    <source>
        <dbReference type="EMBL" id="KAE8993255.1"/>
    </source>
</evidence>
<evidence type="ECO:0000313" key="2">
    <source>
        <dbReference type="Proteomes" id="UP000435112"/>
    </source>
</evidence>
<accession>A0A6A3JLD1</accession>
<dbReference type="Proteomes" id="UP000435112">
    <property type="component" value="Unassembled WGS sequence"/>
</dbReference>
<gene>
    <name evidence="1" type="ORF">PR002_g20294</name>
</gene>
<reference evidence="1 2" key="1">
    <citation type="submission" date="2018-09" db="EMBL/GenBank/DDBJ databases">
        <title>Genomic investigation of the strawberry pathogen Phytophthora fragariae indicates pathogenicity is determined by transcriptional variation in three key races.</title>
        <authorList>
            <person name="Adams T.M."/>
            <person name="Armitage A.D."/>
            <person name="Sobczyk M.K."/>
            <person name="Bates H.J."/>
            <person name="Dunwell J.M."/>
            <person name="Nellist C.F."/>
            <person name="Harrison R.J."/>
        </authorList>
    </citation>
    <scope>NUCLEOTIDE SEQUENCE [LARGE SCALE GENOMIC DNA]</scope>
    <source>
        <strain evidence="1 2">SCRP324</strain>
    </source>
</reference>